<organism evidence="1 2">
    <name type="scientific">Phrynosoma platyrhinos</name>
    <name type="common">Desert horned lizard</name>
    <dbReference type="NCBI Taxonomy" id="52577"/>
    <lineage>
        <taxon>Eukaryota</taxon>
        <taxon>Metazoa</taxon>
        <taxon>Chordata</taxon>
        <taxon>Craniata</taxon>
        <taxon>Vertebrata</taxon>
        <taxon>Euteleostomi</taxon>
        <taxon>Lepidosauria</taxon>
        <taxon>Squamata</taxon>
        <taxon>Bifurcata</taxon>
        <taxon>Unidentata</taxon>
        <taxon>Episquamata</taxon>
        <taxon>Toxicofera</taxon>
        <taxon>Iguania</taxon>
        <taxon>Phrynosomatidae</taxon>
        <taxon>Phrynosomatinae</taxon>
        <taxon>Phrynosoma</taxon>
    </lineage>
</organism>
<proteinExistence type="predicted"/>
<evidence type="ECO:0000313" key="1">
    <source>
        <dbReference type="EMBL" id="KAH0628236.1"/>
    </source>
</evidence>
<dbReference type="EMBL" id="JAIPUX010000439">
    <property type="protein sequence ID" value="KAH0628236.1"/>
    <property type="molecule type" value="Genomic_DNA"/>
</dbReference>
<name>A0ABQ7TFS0_PHRPL</name>
<gene>
    <name evidence="1" type="ORF">JD844_009119</name>
</gene>
<keyword evidence="2" id="KW-1185">Reference proteome</keyword>
<dbReference type="Proteomes" id="UP000826234">
    <property type="component" value="Unassembled WGS sequence"/>
</dbReference>
<evidence type="ECO:0000313" key="2">
    <source>
        <dbReference type="Proteomes" id="UP000826234"/>
    </source>
</evidence>
<protein>
    <submittedName>
        <fullName evidence="1">Uncharacterized protein</fullName>
    </submittedName>
</protein>
<comment type="caution">
    <text evidence="1">The sequence shown here is derived from an EMBL/GenBank/DDBJ whole genome shotgun (WGS) entry which is preliminary data.</text>
</comment>
<accession>A0ABQ7TFS0</accession>
<reference evidence="1 2" key="1">
    <citation type="journal article" date="2022" name="Gigascience">
        <title>A chromosome-level genome assembly and annotation of the desert horned lizard, Phrynosoma platyrhinos, provides insight into chromosomal rearrangements among reptiles.</title>
        <authorList>
            <person name="Koochekian N."/>
            <person name="Ascanio A."/>
            <person name="Farleigh K."/>
            <person name="Card D.C."/>
            <person name="Schield D.R."/>
            <person name="Castoe T.A."/>
            <person name="Jezkova T."/>
        </authorList>
    </citation>
    <scope>NUCLEOTIDE SEQUENCE [LARGE SCALE GENOMIC DNA]</scope>
    <source>
        <strain evidence="1">NK-2021</strain>
    </source>
</reference>
<sequence>MKPLQSVSADTAAEINTSCTLNQKFLQYKHAAFYERNVSGCSPNSSNSSKSRSSSLYSVADAKMGFEELSGTGNGRKYQIQRLSGREYLRTEGEASIKDELTFRKCLSITYIDNNLCEDVDIPETQKLKDVGSWSELFLDKCPVGDSIEETGKFDLDHNTENNVVQKGGGKVAIDESADNFYLQLFHSDILSCCVASEHRPEPPEIWTPFSLFNSNTSSLPNKILSPGQTVKHEKEGKDIFSSNIWGKYELDGYMCRSAIKNNFQNSLITQKGDEPDVPTLGSQKNGTYFLGPLNDSSDEECKECLDVKTNGLSTMESKKSKSPCDTANFFRPADRKCFNSRVLGGRLCYTETSDSSEEKWNPETFEIKQDKCKDFRWVEKPEGSTGTINNVEGLSEEATKRSIFFNPASDVKKNLSRDGMLHFQILQEVTDQRYESEAGHIPEMDKTFEGNKHTGKDEAKSTYVSDNCNRHKKKTELTSQRKEPALQMNSFCGNLLPGPYENSSCKMGSESLNLSYKSTELCSNSDCILLDLTSQFRDESMAHVFSTVPRCLKGDKKEKISEGVVKSIVGTKSGAEELVSADVHQKLFWNDKSYSDDSVLAKYYFYLNYLNESKRLQYEDGNHSFSCQQCYKKANICPCKSNSLYEQQAAECMNKDFGTYRINCHKAKRTEALKSQSHPEQKDSKAFFASISPKLLSNCALSNHRQLGNLSLSKGESKLMFSSKIMMHMDSF</sequence>